<organism evidence="1 2">
    <name type="scientific">Trichonephila clavata</name>
    <name type="common">Joro spider</name>
    <name type="synonym">Nephila clavata</name>
    <dbReference type="NCBI Taxonomy" id="2740835"/>
    <lineage>
        <taxon>Eukaryota</taxon>
        <taxon>Metazoa</taxon>
        <taxon>Ecdysozoa</taxon>
        <taxon>Arthropoda</taxon>
        <taxon>Chelicerata</taxon>
        <taxon>Arachnida</taxon>
        <taxon>Araneae</taxon>
        <taxon>Araneomorphae</taxon>
        <taxon>Entelegynae</taxon>
        <taxon>Araneoidea</taxon>
        <taxon>Nephilidae</taxon>
        <taxon>Trichonephila</taxon>
    </lineage>
</organism>
<evidence type="ECO:0000313" key="1">
    <source>
        <dbReference type="EMBL" id="GFR26479.1"/>
    </source>
</evidence>
<reference evidence="1" key="1">
    <citation type="submission" date="2020-07" db="EMBL/GenBank/DDBJ databases">
        <title>Multicomponent nature underlies the extraordinary mechanical properties of spider dragline silk.</title>
        <authorList>
            <person name="Kono N."/>
            <person name="Nakamura H."/>
            <person name="Mori M."/>
            <person name="Yoshida Y."/>
            <person name="Ohtoshi R."/>
            <person name="Malay A.D."/>
            <person name="Moran D.A.P."/>
            <person name="Tomita M."/>
            <person name="Numata K."/>
            <person name="Arakawa K."/>
        </authorList>
    </citation>
    <scope>NUCLEOTIDE SEQUENCE</scope>
</reference>
<keyword evidence="2" id="KW-1185">Reference proteome</keyword>
<comment type="caution">
    <text evidence="1">The sequence shown here is derived from an EMBL/GenBank/DDBJ whole genome shotgun (WGS) entry which is preliminary data.</text>
</comment>
<proteinExistence type="predicted"/>
<name>A0A8X6IQA3_TRICU</name>
<evidence type="ECO:0000313" key="2">
    <source>
        <dbReference type="Proteomes" id="UP000887116"/>
    </source>
</evidence>
<accession>A0A8X6IQA3</accession>
<protein>
    <submittedName>
        <fullName evidence="1">Uncharacterized protein</fullName>
    </submittedName>
</protein>
<gene>
    <name evidence="1" type="ORF">TNCT_109391</name>
</gene>
<dbReference type="EMBL" id="BMAO01008788">
    <property type="protein sequence ID" value="GFR26479.1"/>
    <property type="molecule type" value="Genomic_DNA"/>
</dbReference>
<feature type="non-terminal residue" evidence="1">
    <location>
        <position position="1"/>
    </location>
</feature>
<sequence>MLEIAIEKFDSIVLCKECINRVKDKLRNRNGRRQKQTENERR</sequence>
<dbReference type="Proteomes" id="UP000887116">
    <property type="component" value="Unassembled WGS sequence"/>
</dbReference>
<dbReference type="AlphaFoldDB" id="A0A8X6IQA3"/>